<evidence type="ECO:0000313" key="5">
    <source>
        <dbReference type="EMBL" id="SEJ83938.1"/>
    </source>
</evidence>
<keyword evidence="3" id="KW-0804">Transcription</keyword>
<dbReference type="GO" id="GO:0003700">
    <property type="term" value="F:DNA-binding transcription factor activity"/>
    <property type="evidence" value="ECO:0007669"/>
    <property type="project" value="InterPro"/>
</dbReference>
<name>A0A1H7C2S1_9BURK</name>
<feature type="domain" description="HTH arsR-type" evidence="4">
    <location>
        <begin position="12"/>
        <end position="106"/>
    </location>
</feature>
<dbReference type="PRINTS" id="PR00778">
    <property type="entry name" value="HTHARSR"/>
</dbReference>
<dbReference type="EMBL" id="FNYE01000020">
    <property type="protein sequence ID" value="SEJ83938.1"/>
    <property type="molecule type" value="Genomic_DNA"/>
</dbReference>
<evidence type="ECO:0000256" key="1">
    <source>
        <dbReference type="ARBA" id="ARBA00023015"/>
    </source>
</evidence>
<accession>A0A1H7C2S1</accession>
<dbReference type="OrthoDB" id="5296924at2"/>
<dbReference type="SMART" id="SM00418">
    <property type="entry name" value="HTH_ARSR"/>
    <property type="match status" value="1"/>
</dbReference>
<evidence type="ECO:0000259" key="4">
    <source>
        <dbReference type="PROSITE" id="PS50987"/>
    </source>
</evidence>
<dbReference type="InterPro" id="IPR011991">
    <property type="entry name" value="ArsR-like_HTH"/>
</dbReference>
<dbReference type="InterPro" id="IPR001845">
    <property type="entry name" value="HTH_ArsR_DNA-bd_dom"/>
</dbReference>
<dbReference type="PANTHER" id="PTHR43132">
    <property type="entry name" value="ARSENICAL RESISTANCE OPERON REPRESSOR ARSR-RELATED"/>
    <property type="match status" value="1"/>
</dbReference>
<dbReference type="RefSeq" id="WP_090869443.1">
    <property type="nucleotide sequence ID" value="NZ_FNYE01000020.1"/>
</dbReference>
<sequence length="106" mass="11497">MKPSSSSIDLATMQGAAANACALLKVLANPDRLLLMCQLSQGELSVGELEEQLGIRQPTLSQQLGILRENCLVNTRREGKNIFYSVASPQALAVMAVLYEQFCAKQ</sequence>
<evidence type="ECO:0000256" key="2">
    <source>
        <dbReference type="ARBA" id="ARBA00023125"/>
    </source>
</evidence>
<dbReference type="InterPro" id="IPR036388">
    <property type="entry name" value="WH-like_DNA-bd_sf"/>
</dbReference>
<dbReference type="CDD" id="cd00090">
    <property type="entry name" value="HTH_ARSR"/>
    <property type="match status" value="1"/>
</dbReference>
<dbReference type="InterPro" id="IPR036390">
    <property type="entry name" value="WH_DNA-bd_sf"/>
</dbReference>
<dbReference type="InterPro" id="IPR051011">
    <property type="entry name" value="Metal_resp_trans_reg"/>
</dbReference>
<dbReference type="AlphaFoldDB" id="A0A1H7C2S1"/>
<dbReference type="PANTHER" id="PTHR43132:SF2">
    <property type="entry name" value="ARSENICAL RESISTANCE OPERON REPRESSOR ARSR-RELATED"/>
    <property type="match status" value="1"/>
</dbReference>
<keyword evidence="1" id="KW-0805">Transcription regulation</keyword>
<evidence type="ECO:0000313" key="6">
    <source>
        <dbReference type="Proteomes" id="UP000198866"/>
    </source>
</evidence>
<reference evidence="6" key="1">
    <citation type="submission" date="2016-10" db="EMBL/GenBank/DDBJ databases">
        <authorList>
            <person name="Varghese N."/>
            <person name="Submissions S."/>
        </authorList>
    </citation>
    <scope>NUCLEOTIDE SEQUENCE [LARGE SCALE GENOMIC DNA]</scope>
    <source>
        <strain evidence="6">LMG 26031</strain>
    </source>
</reference>
<dbReference type="NCBIfam" id="NF033788">
    <property type="entry name" value="HTH_metalloreg"/>
    <property type="match status" value="1"/>
</dbReference>
<protein>
    <submittedName>
        <fullName evidence="5">Transcriptional regulator, ArsR family</fullName>
    </submittedName>
</protein>
<dbReference type="Pfam" id="PF01022">
    <property type="entry name" value="HTH_5"/>
    <property type="match status" value="1"/>
</dbReference>
<dbReference type="GO" id="GO:0003677">
    <property type="term" value="F:DNA binding"/>
    <property type="evidence" value="ECO:0007669"/>
    <property type="project" value="UniProtKB-KW"/>
</dbReference>
<proteinExistence type="predicted"/>
<keyword evidence="6" id="KW-1185">Reference proteome</keyword>
<dbReference type="Proteomes" id="UP000198866">
    <property type="component" value="Unassembled WGS sequence"/>
</dbReference>
<organism evidence="5 6">
    <name type="scientific">Paraburkholderia diazotrophica</name>
    <dbReference type="NCBI Taxonomy" id="667676"/>
    <lineage>
        <taxon>Bacteria</taxon>
        <taxon>Pseudomonadati</taxon>
        <taxon>Pseudomonadota</taxon>
        <taxon>Betaproteobacteria</taxon>
        <taxon>Burkholderiales</taxon>
        <taxon>Burkholderiaceae</taxon>
        <taxon>Paraburkholderia</taxon>
    </lineage>
</organism>
<dbReference type="PROSITE" id="PS50987">
    <property type="entry name" value="HTH_ARSR_2"/>
    <property type="match status" value="1"/>
</dbReference>
<gene>
    <name evidence="5" type="ORF">SAMN05192539_102025</name>
</gene>
<dbReference type="SUPFAM" id="SSF46785">
    <property type="entry name" value="Winged helix' DNA-binding domain"/>
    <property type="match status" value="1"/>
</dbReference>
<dbReference type="STRING" id="667676.SAMN05192539_102025"/>
<keyword evidence="2" id="KW-0238">DNA-binding</keyword>
<dbReference type="Gene3D" id="1.10.10.10">
    <property type="entry name" value="Winged helix-like DNA-binding domain superfamily/Winged helix DNA-binding domain"/>
    <property type="match status" value="1"/>
</dbReference>
<evidence type="ECO:0000256" key="3">
    <source>
        <dbReference type="ARBA" id="ARBA00023163"/>
    </source>
</evidence>